<dbReference type="EMBL" id="BSFM01000003">
    <property type="protein sequence ID" value="GLK82650.1"/>
    <property type="molecule type" value="Genomic_DNA"/>
</dbReference>
<dbReference type="GO" id="GO:0046872">
    <property type="term" value="F:metal ion binding"/>
    <property type="evidence" value="ECO:0007669"/>
    <property type="project" value="UniProtKB-KW"/>
</dbReference>
<evidence type="ECO:0000256" key="3">
    <source>
        <dbReference type="ARBA" id="ARBA00022833"/>
    </source>
</evidence>
<dbReference type="Gene3D" id="2.170.150.70">
    <property type="match status" value="1"/>
</dbReference>
<reference evidence="5" key="2">
    <citation type="submission" date="2023-01" db="EMBL/GenBank/DDBJ databases">
        <authorList>
            <person name="Sun Q."/>
            <person name="Evtushenko L."/>
        </authorList>
    </citation>
    <scope>NUCLEOTIDE SEQUENCE</scope>
    <source>
        <strain evidence="5">VKM B-2789</strain>
    </source>
</reference>
<dbReference type="InterPro" id="IPR011057">
    <property type="entry name" value="Mss4-like_sf"/>
</dbReference>
<accession>A0A9W6JRV5</accession>
<dbReference type="GO" id="GO:0016846">
    <property type="term" value="F:carbon-sulfur lyase activity"/>
    <property type="evidence" value="ECO:0007669"/>
    <property type="project" value="InterPro"/>
</dbReference>
<comment type="similarity">
    <text evidence="1">Belongs to the Gfa family.</text>
</comment>
<sequence>MSDAPAAAAKLHTGACHCGAVQFEVSLDLAGAIACNCSICSAKGLILAFAPADAFRITAGEDRLNEYRFNRHVIGHMFCDTCGVEPFARGQLPDGTPMAAVNVRALKEIDLAALTPAPYDGRAA</sequence>
<protein>
    <recommendedName>
        <fullName evidence="4">CENP-V/GFA domain-containing protein</fullName>
    </recommendedName>
</protein>
<reference evidence="5" key="1">
    <citation type="journal article" date="2014" name="Int. J. Syst. Evol. Microbiol.">
        <title>Complete genome sequence of Corynebacterium casei LMG S-19264T (=DSM 44701T), isolated from a smear-ripened cheese.</title>
        <authorList>
            <consortium name="US DOE Joint Genome Institute (JGI-PGF)"/>
            <person name="Walter F."/>
            <person name="Albersmeier A."/>
            <person name="Kalinowski J."/>
            <person name="Ruckert C."/>
        </authorList>
    </citation>
    <scope>NUCLEOTIDE SEQUENCE</scope>
    <source>
        <strain evidence="5">VKM B-2789</strain>
    </source>
</reference>
<dbReference type="PROSITE" id="PS51891">
    <property type="entry name" value="CENP_V_GFA"/>
    <property type="match status" value="1"/>
</dbReference>
<keyword evidence="2" id="KW-0479">Metal-binding</keyword>
<evidence type="ECO:0000313" key="5">
    <source>
        <dbReference type="EMBL" id="GLK82650.1"/>
    </source>
</evidence>
<evidence type="ECO:0000313" key="6">
    <source>
        <dbReference type="Proteomes" id="UP001143330"/>
    </source>
</evidence>
<keyword evidence="3" id="KW-0862">Zinc</keyword>
<feature type="domain" description="CENP-V/GFA" evidence="4">
    <location>
        <begin position="12"/>
        <end position="120"/>
    </location>
</feature>
<organism evidence="5 6">
    <name type="scientific">Ancylobacter defluvii</name>
    <dbReference type="NCBI Taxonomy" id="1282440"/>
    <lineage>
        <taxon>Bacteria</taxon>
        <taxon>Pseudomonadati</taxon>
        <taxon>Pseudomonadota</taxon>
        <taxon>Alphaproteobacteria</taxon>
        <taxon>Hyphomicrobiales</taxon>
        <taxon>Xanthobacteraceae</taxon>
        <taxon>Ancylobacter</taxon>
    </lineage>
</organism>
<dbReference type="Proteomes" id="UP001143330">
    <property type="component" value="Unassembled WGS sequence"/>
</dbReference>
<evidence type="ECO:0000256" key="1">
    <source>
        <dbReference type="ARBA" id="ARBA00005495"/>
    </source>
</evidence>
<dbReference type="RefSeq" id="WP_213363275.1">
    <property type="nucleotide sequence ID" value="NZ_BSFM01000003.1"/>
</dbReference>
<dbReference type="PANTHER" id="PTHR28620:SF1">
    <property type="entry name" value="CENP-V_GFA DOMAIN-CONTAINING PROTEIN"/>
    <property type="match status" value="1"/>
</dbReference>
<name>A0A9W6JRV5_9HYPH</name>
<dbReference type="AlphaFoldDB" id="A0A9W6JRV5"/>
<dbReference type="InterPro" id="IPR006913">
    <property type="entry name" value="CENP-V/GFA"/>
</dbReference>
<dbReference type="SUPFAM" id="SSF51316">
    <property type="entry name" value="Mss4-like"/>
    <property type="match status" value="1"/>
</dbReference>
<dbReference type="InterPro" id="IPR052355">
    <property type="entry name" value="CENP-V-like"/>
</dbReference>
<proteinExistence type="inferred from homology"/>
<evidence type="ECO:0000259" key="4">
    <source>
        <dbReference type="PROSITE" id="PS51891"/>
    </source>
</evidence>
<gene>
    <name evidence="5" type="ORF">GCM10017653_07190</name>
</gene>
<dbReference type="PANTHER" id="PTHR28620">
    <property type="entry name" value="CENTROMERE PROTEIN V"/>
    <property type="match status" value="1"/>
</dbReference>
<keyword evidence="6" id="KW-1185">Reference proteome</keyword>
<evidence type="ECO:0000256" key="2">
    <source>
        <dbReference type="ARBA" id="ARBA00022723"/>
    </source>
</evidence>
<dbReference type="Pfam" id="PF04828">
    <property type="entry name" value="GFA"/>
    <property type="match status" value="1"/>
</dbReference>
<comment type="caution">
    <text evidence="5">The sequence shown here is derived from an EMBL/GenBank/DDBJ whole genome shotgun (WGS) entry which is preliminary data.</text>
</comment>